<organism evidence="15 16">
    <name type="scientific">Yimella lutea</name>
    <dbReference type="NCBI Taxonomy" id="587872"/>
    <lineage>
        <taxon>Bacteria</taxon>
        <taxon>Bacillati</taxon>
        <taxon>Actinomycetota</taxon>
        <taxon>Actinomycetes</taxon>
        <taxon>Micrococcales</taxon>
        <taxon>Dermacoccaceae</taxon>
        <taxon>Yimella</taxon>
    </lineage>
</organism>
<evidence type="ECO:0000256" key="11">
    <source>
        <dbReference type="ARBA" id="ARBA00062515"/>
    </source>
</evidence>
<dbReference type="GO" id="GO:0005886">
    <property type="term" value="C:plasma membrane"/>
    <property type="evidence" value="ECO:0007669"/>
    <property type="project" value="UniProtKB-SubCell"/>
</dbReference>
<evidence type="ECO:0000256" key="6">
    <source>
        <dbReference type="ARBA" id="ARBA00022723"/>
    </source>
</evidence>
<dbReference type="FunFam" id="3.40.190.10:FF:000030">
    <property type="entry name" value="Molybdate ABC transporter substrate-binding protein"/>
    <property type="match status" value="1"/>
</dbReference>
<dbReference type="AlphaFoldDB" id="A0A542EE99"/>
<comment type="subunit">
    <text evidence="11">The complex is composed of two ATP-binding proteins (ModC), two transmembrane proteins (ModB) and a solute-binding protein (ModA).</text>
</comment>
<name>A0A542EE99_9MICO</name>
<keyword evidence="16" id="KW-1185">Reference proteome</keyword>
<evidence type="ECO:0000256" key="3">
    <source>
        <dbReference type="ARBA" id="ARBA00022448"/>
    </source>
</evidence>
<evidence type="ECO:0000256" key="4">
    <source>
        <dbReference type="ARBA" id="ARBA00022475"/>
    </source>
</evidence>
<feature type="binding site" evidence="14">
    <location>
        <position position="168"/>
    </location>
    <ligand>
        <name>molybdate</name>
        <dbReference type="ChEBI" id="CHEBI:36264"/>
    </ligand>
</feature>
<sequence length="254" mass="26036">MKIFSAVVVCVAVAAGTTGCSGDEPDAKVLRVYAAASLKQAFTEIGATFEEKNPGVTVEFNFAGSSDLATQLKQGAPADVFASADPANMKKVADDGLLAGGSTVFASNILQIAVPPRNPRKINSLADLTGSGIKVVVCAPQVPCGSATLKVLRAASLTLKPVSEESSVTDVLNKVVTGEADAGLVYHSDVRGAAGKVEGIDFEQSTAARNKYPIAVLRASEQSDLAKAFIGAVAAPKGQSVLGHAGFQQAFRVE</sequence>
<evidence type="ECO:0000256" key="8">
    <source>
        <dbReference type="ARBA" id="ARBA00023136"/>
    </source>
</evidence>
<evidence type="ECO:0000256" key="1">
    <source>
        <dbReference type="ARBA" id="ARBA00004193"/>
    </source>
</evidence>
<dbReference type="NCBIfam" id="TIGR01256">
    <property type="entry name" value="modA"/>
    <property type="match status" value="1"/>
</dbReference>
<keyword evidence="9" id="KW-0826">Tungsten</keyword>
<evidence type="ECO:0000256" key="10">
    <source>
        <dbReference type="ARBA" id="ARBA00056002"/>
    </source>
</evidence>
<dbReference type="CDD" id="cd13538">
    <property type="entry name" value="PBP2_ModA_like_1"/>
    <property type="match status" value="1"/>
</dbReference>
<dbReference type="GO" id="GO:0015689">
    <property type="term" value="P:molybdate ion transport"/>
    <property type="evidence" value="ECO:0007669"/>
    <property type="project" value="InterPro"/>
</dbReference>
<evidence type="ECO:0000313" key="15">
    <source>
        <dbReference type="EMBL" id="TQJ13668.1"/>
    </source>
</evidence>
<dbReference type="GO" id="GO:0030973">
    <property type="term" value="F:molybdate ion binding"/>
    <property type="evidence" value="ECO:0007669"/>
    <property type="project" value="TreeGrafter"/>
</dbReference>
<comment type="function">
    <text evidence="10">Involved in the transport of molybdenum into the cell. Part of the binding-protein-dependent transport system ModABCD.</text>
</comment>
<dbReference type="SUPFAM" id="SSF53850">
    <property type="entry name" value="Periplasmic binding protein-like II"/>
    <property type="match status" value="1"/>
</dbReference>
<comment type="similarity">
    <text evidence="2">Belongs to the bacterial solute-binding protein ModA family.</text>
</comment>
<reference evidence="15 16" key="1">
    <citation type="submission" date="2019-06" db="EMBL/GenBank/DDBJ databases">
        <title>Sequencing the genomes of 1000 actinobacteria strains.</title>
        <authorList>
            <person name="Klenk H.-P."/>
        </authorList>
    </citation>
    <scope>NUCLEOTIDE SEQUENCE [LARGE SCALE GENOMIC DNA]</scope>
    <source>
        <strain evidence="15 16">DSM 19828</strain>
    </source>
</reference>
<dbReference type="PIRSF" id="PIRSF004846">
    <property type="entry name" value="ModA"/>
    <property type="match status" value="1"/>
</dbReference>
<keyword evidence="6 14" id="KW-0479">Metal-binding</keyword>
<dbReference type="PROSITE" id="PS51257">
    <property type="entry name" value="PROKAR_LIPOPROTEIN"/>
    <property type="match status" value="1"/>
</dbReference>
<dbReference type="InterPro" id="IPR050682">
    <property type="entry name" value="ModA/WtpA"/>
</dbReference>
<gene>
    <name evidence="15" type="ORF">FB459_1094</name>
</gene>
<comment type="subcellular location">
    <subcellularLocation>
        <location evidence="1">Cell membrane</location>
        <topology evidence="1">Lipid-anchor</topology>
    </subcellularLocation>
</comment>
<evidence type="ECO:0000256" key="9">
    <source>
        <dbReference type="ARBA" id="ARBA00023245"/>
    </source>
</evidence>
<dbReference type="OrthoDB" id="9785015at2"/>
<evidence type="ECO:0000256" key="7">
    <source>
        <dbReference type="ARBA" id="ARBA00022729"/>
    </source>
</evidence>
<keyword evidence="5 14" id="KW-0500">Molybdenum</keyword>
<keyword evidence="4" id="KW-1003">Cell membrane</keyword>
<keyword evidence="8" id="KW-0472">Membrane</keyword>
<evidence type="ECO:0000256" key="13">
    <source>
        <dbReference type="ARBA" id="ARBA00078141"/>
    </source>
</evidence>
<comment type="caution">
    <text evidence="15">The sequence shown here is derived from an EMBL/GenBank/DDBJ whole genome shotgun (WGS) entry which is preliminary data.</text>
</comment>
<protein>
    <recommendedName>
        <fullName evidence="12">Molybdate-binding protein ModA</fullName>
    </recommendedName>
    <alternativeName>
        <fullName evidence="13">Molybdate/tungstate-binding protein ModA</fullName>
    </alternativeName>
</protein>
<keyword evidence="3" id="KW-0813">Transport</keyword>
<accession>A0A542EE99</accession>
<dbReference type="Pfam" id="PF13531">
    <property type="entry name" value="SBP_bac_11"/>
    <property type="match status" value="1"/>
</dbReference>
<feature type="binding site" evidence="14">
    <location>
        <position position="65"/>
    </location>
    <ligand>
        <name>molybdate</name>
        <dbReference type="ChEBI" id="CHEBI:36264"/>
    </ligand>
</feature>
<dbReference type="InterPro" id="IPR005950">
    <property type="entry name" value="ModA"/>
</dbReference>
<evidence type="ECO:0000256" key="2">
    <source>
        <dbReference type="ARBA" id="ARBA00009175"/>
    </source>
</evidence>
<feature type="binding site" evidence="14">
    <location>
        <position position="37"/>
    </location>
    <ligand>
        <name>molybdate</name>
        <dbReference type="ChEBI" id="CHEBI:36264"/>
    </ligand>
</feature>
<evidence type="ECO:0000256" key="12">
    <source>
        <dbReference type="ARBA" id="ARBA00073171"/>
    </source>
</evidence>
<dbReference type="Gene3D" id="3.40.190.10">
    <property type="entry name" value="Periplasmic binding protein-like II"/>
    <property type="match status" value="2"/>
</dbReference>
<dbReference type="GO" id="GO:0046872">
    <property type="term" value="F:metal ion binding"/>
    <property type="evidence" value="ECO:0007669"/>
    <property type="project" value="UniProtKB-KW"/>
</dbReference>
<proteinExistence type="inferred from homology"/>
<dbReference type="EMBL" id="VFMO01000001">
    <property type="protein sequence ID" value="TQJ13668.1"/>
    <property type="molecule type" value="Genomic_DNA"/>
</dbReference>
<dbReference type="PANTHER" id="PTHR30632:SF0">
    <property type="entry name" value="SULFATE-BINDING PROTEIN"/>
    <property type="match status" value="1"/>
</dbReference>
<evidence type="ECO:0000313" key="16">
    <source>
        <dbReference type="Proteomes" id="UP000320806"/>
    </source>
</evidence>
<keyword evidence="7" id="KW-0732">Signal</keyword>
<dbReference type="Proteomes" id="UP000320806">
    <property type="component" value="Unassembled WGS sequence"/>
</dbReference>
<evidence type="ECO:0000256" key="14">
    <source>
        <dbReference type="PIRSR" id="PIRSR004846-1"/>
    </source>
</evidence>
<dbReference type="PANTHER" id="PTHR30632">
    <property type="entry name" value="MOLYBDATE-BINDING PERIPLASMIC PROTEIN"/>
    <property type="match status" value="1"/>
</dbReference>
<evidence type="ECO:0000256" key="5">
    <source>
        <dbReference type="ARBA" id="ARBA00022505"/>
    </source>
</evidence>
<feature type="binding site" evidence="14">
    <location>
        <position position="186"/>
    </location>
    <ligand>
        <name>molybdate</name>
        <dbReference type="ChEBI" id="CHEBI:36264"/>
    </ligand>
</feature>